<comment type="caution">
    <text evidence="1">The sequence shown here is derived from an EMBL/GenBank/DDBJ whole genome shotgun (WGS) entry which is preliminary data.</text>
</comment>
<proteinExistence type="predicted"/>
<organism evidence="1 2">
    <name type="scientific">Dioscorea alata</name>
    <name type="common">Purple yam</name>
    <dbReference type="NCBI Taxonomy" id="55571"/>
    <lineage>
        <taxon>Eukaryota</taxon>
        <taxon>Viridiplantae</taxon>
        <taxon>Streptophyta</taxon>
        <taxon>Embryophyta</taxon>
        <taxon>Tracheophyta</taxon>
        <taxon>Spermatophyta</taxon>
        <taxon>Magnoliopsida</taxon>
        <taxon>Liliopsida</taxon>
        <taxon>Dioscoreales</taxon>
        <taxon>Dioscoreaceae</taxon>
        <taxon>Dioscorea</taxon>
    </lineage>
</organism>
<protein>
    <submittedName>
        <fullName evidence="1">Interstitial collagenase protein</fullName>
        <ecNumber evidence="1">3.4.24.7</ecNumber>
    </submittedName>
</protein>
<keyword evidence="1" id="KW-0378">Hydrolase</keyword>
<dbReference type="EMBL" id="CM037014">
    <property type="protein sequence ID" value="KAH7687644.1"/>
    <property type="molecule type" value="Genomic_DNA"/>
</dbReference>
<keyword evidence="2" id="KW-1185">Reference proteome</keyword>
<name>A0ACB7WIS3_DIOAL</name>
<evidence type="ECO:0000313" key="2">
    <source>
        <dbReference type="Proteomes" id="UP000827976"/>
    </source>
</evidence>
<dbReference type="Proteomes" id="UP000827976">
    <property type="component" value="Chromosome 4"/>
</dbReference>
<sequence>MHPLFLVFFLFYTSYAHKHQLNTTSWHALGKLVNAERGTNVTGVSDLKRYLNRFGYLRNKANYTDVFDVSLETALSLYQSRLGLPITGRLDSRTLSQIMSPRCGVSDAAAPRRKTFAFFIGEPRWARAKPINLSYALSQFDTIDYIPRAEIRAILRRAFDRWSRVIPVNFIESEEYQSADVKLAFFAGDHGDGEPFDGVLGVLAHAFSPMSGRLHFDAAERWAVDFGKEDSRVAVDLESVATHEIGHVLGLAHSTVRDAVMYPSLSPRKRKTELTADDVEGVQALYGSNPKFQFSSLMESVTSASQVTKGTRTRWRSCIGILILLMVMIL</sequence>
<evidence type="ECO:0000313" key="1">
    <source>
        <dbReference type="EMBL" id="KAH7687644.1"/>
    </source>
</evidence>
<dbReference type="EC" id="3.4.24.7" evidence="1"/>
<gene>
    <name evidence="1" type="ORF">IHE45_04G179400</name>
</gene>
<reference evidence="2" key="1">
    <citation type="journal article" date="2022" name="Nat. Commun.">
        <title>Chromosome evolution and the genetic basis of agronomically important traits in greater yam.</title>
        <authorList>
            <person name="Bredeson J.V."/>
            <person name="Lyons J.B."/>
            <person name="Oniyinde I.O."/>
            <person name="Okereke N.R."/>
            <person name="Kolade O."/>
            <person name="Nnabue I."/>
            <person name="Nwadili C.O."/>
            <person name="Hribova E."/>
            <person name="Parker M."/>
            <person name="Nwogha J."/>
            <person name="Shu S."/>
            <person name="Carlson J."/>
            <person name="Kariba R."/>
            <person name="Muthemba S."/>
            <person name="Knop K."/>
            <person name="Barton G.J."/>
            <person name="Sherwood A.V."/>
            <person name="Lopez-Montes A."/>
            <person name="Asiedu R."/>
            <person name="Jamnadass R."/>
            <person name="Muchugi A."/>
            <person name="Goodstein D."/>
            <person name="Egesi C.N."/>
            <person name="Featherston J."/>
            <person name="Asfaw A."/>
            <person name="Simpson G.G."/>
            <person name="Dolezel J."/>
            <person name="Hendre P.S."/>
            <person name="Van Deynze A."/>
            <person name="Kumar P.L."/>
            <person name="Obidiegwu J.E."/>
            <person name="Bhattacharjee R."/>
            <person name="Rokhsar D.S."/>
        </authorList>
    </citation>
    <scope>NUCLEOTIDE SEQUENCE [LARGE SCALE GENOMIC DNA]</scope>
    <source>
        <strain evidence="2">cv. TDa95/00328</strain>
    </source>
</reference>
<accession>A0ACB7WIS3</accession>